<evidence type="ECO:0000259" key="3">
    <source>
        <dbReference type="Pfam" id="PF19289"/>
    </source>
</evidence>
<dbReference type="SUPFAM" id="SSF111283">
    <property type="entry name" value="Putative modulator of DNA gyrase, PmbA/TldD"/>
    <property type="match status" value="1"/>
</dbReference>
<evidence type="ECO:0000256" key="1">
    <source>
        <dbReference type="ARBA" id="ARBA00005836"/>
    </source>
</evidence>
<proteinExistence type="inferred from homology"/>
<dbReference type="GO" id="GO:0005829">
    <property type="term" value="C:cytosol"/>
    <property type="evidence" value="ECO:0007669"/>
    <property type="project" value="TreeGrafter"/>
</dbReference>
<dbReference type="EMBL" id="PGEX01000001">
    <property type="protein sequence ID" value="PJJ42463.1"/>
    <property type="molecule type" value="Genomic_DNA"/>
</dbReference>
<feature type="domain" description="Metalloprotease TldD/E C-terminal" evidence="3">
    <location>
        <begin position="223"/>
        <end position="441"/>
    </location>
</feature>
<name>A0A2M9AA17_9BACT</name>
<dbReference type="InterPro" id="IPR035068">
    <property type="entry name" value="TldD/PmbA_N"/>
</dbReference>
<evidence type="ECO:0000313" key="6">
    <source>
        <dbReference type="Proteomes" id="UP000231134"/>
    </source>
</evidence>
<evidence type="ECO:0000259" key="4">
    <source>
        <dbReference type="Pfam" id="PF19290"/>
    </source>
</evidence>
<accession>A0A2M9AA17</accession>
<dbReference type="AlphaFoldDB" id="A0A2M9AA17"/>
<dbReference type="PANTHER" id="PTHR43421">
    <property type="entry name" value="METALLOPROTEASE PMBA"/>
    <property type="match status" value="1"/>
</dbReference>
<dbReference type="InterPro" id="IPR002510">
    <property type="entry name" value="Metalloprtase-TldD/E_N"/>
</dbReference>
<dbReference type="InterPro" id="IPR047657">
    <property type="entry name" value="PmbA"/>
</dbReference>
<dbReference type="Pfam" id="PF19289">
    <property type="entry name" value="PmbA_TldD_3rd"/>
    <property type="match status" value="1"/>
</dbReference>
<dbReference type="InterPro" id="IPR036059">
    <property type="entry name" value="TldD/PmbA_sf"/>
</dbReference>
<dbReference type="Pfam" id="PF01523">
    <property type="entry name" value="PmbA_TldD_1st"/>
    <property type="match status" value="1"/>
</dbReference>
<dbReference type="Proteomes" id="UP000231134">
    <property type="component" value="Unassembled WGS sequence"/>
</dbReference>
<dbReference type="InterPro" id="IPR045569">
    <property type="entry name" value="Metalloprtase-TldD/E_C"/>
</dbReference>
<dbReference type="Pfam" id="PF19290">
    <property type="entry name" value="PmbA_TldD_2nd"/>
    <property type="match status" value="1"/>
</dbReference>
<evidence type="ECO:0000313" key="5">
    <source>
        <dbReference type="EMBL" id="PJJ42463.1"/>
    </source>
</evidence>
<dbReference type="RefSeq" id="WP_100426321.1">
    <property type="nucleotide sequence ID" value="NZ_JAQXKX010000055.1"/>
</dbReference>
<dbReference type="OrthoDB" id="9803618at2"/>
<keyword evidence="6" id="KW-1185">Reference proteome</keyword>
<dbReference type="GO" id="GO:0006508">
    <property type="term" value="P:proteolysis"/>
    <property type="evidence" value="ECO:0007669"/>
    <property type="project" value="InterPro"/>
</dbReference>
<dbReference type="Gene3D" id="3.30.2290.10">
    <property type="entry name" value="PmbA/TldD superfamily"/>
    <property type="match status" value="1"/>
</dbReference>
<feature type="domain" description="Metalloprotease TldD/E central" evidence="4">
    <location>
        <begin position="111"/>
        <end position="216"/>
    </location>
</feature>
<dbReference type="InterPro" id="IPR045570">
    <property type="entry name" value="Metalloprtase-TldD/E_cen_dom"/>
</dbReference>
<gene>
    <name evidence="5" type="ORF">BGX16_2492</name>
</gene>
<organism evidence="5 6">
    <name type="scientific">Hallerella succinigenes</name>
    <dbReference type="NCBI Taxonomy" id="1896222"/>
    <lineage>
        <taxon>Bacteria</taxon>
        <taxon>Pseudomonadati</taxon>
        <taxon>Fibrobacterota</taxon>
        <taxon>Fibrobacteria</taxon>
        <taxon>Fibrobacterales</taxon>
        <taxon>Fibrobacteraceae</taxon>
        <taxon>Hallerella</taxon>
    </lineage>
</organism>
<feature type="domain" description="Metalloprotease TldD/E N-terminal" evidence="2">
    <location>
        <begin position="22"/>
        <end position="82"/>
    </location>
</feature>
<sequence>MNISEAVQFLAEEAKKSATAFDIIGGHSKSEGVSVFQGRLQNTEISESVGVGIRAFQGVKPGYAYTERLTEDALRQTVKDALLHTQFTKDLPIELPHPENHPLRKIEYNPDLKNVSLAQMAELSIDIEKRCFALSKDVKNVPYLGCQKNESLTVFANSNGVYFERRDNGIGAGAGVVAERGDSKKLGGFDQDKMKFEELSAETIAKKSVERALELLEPKKIETGKMPVILSERVAGQILSMYASSFVAEMVQKGQSRLQGKLGQKIAGANLTILCDPTREDLPGVKTYDSEGTYADKVTVVKNGVLSEFLYNLETAHVEGRKSNGCALRSYEGKVGSGFSNLVVLPGEHTTAELLKLFPKSLLVVRLEGNSGCSAISGEMSIGVQGMYAENGQILHPVEGATLSANFIDLLGTLVAVGKDYPESYTSRQVPALAFPEIAVSN</sequence>
<evidence type="ECO:0000259" key="2">
    <source>
        <dbReference type="Pfam" id="PF01523"/>
    </source>
</evidence>
<dbReference type="GO" id="GO:0008237">
    <property type="term" value="F:metallopeptidase activity"/>
    <property type="evidence" value="ECO:0007669"/>
    <property type="project" value="InterPro"/>
</dbReference>
<comment type="caution">
    <text evidence="5">The sequence shown here is derived from an EMBL/GenBank/DDBJ whole genome shotgun (WGS) entry which is preliminary data.</text>
</comment>
<dbReference type="PANTHER" id="PTHR43421:SF1">
    <property type="entry name" value="METALLOPROTEASE PMBA"/>
    <property type="match status" value="1"/>
</dbReference>
<reference evidence="5 6" key="1">
    <citation type="submission" date="2017-11" db="EMBL/GenBank/DDBJ databases">
        <title>Animal gut microbial communities from fecal samples from Wisconsin, USA.</title>
        <authorList>
            <person name="Neumann A."/>
        </authorList>
    </citation>
    <scope>NUCLEOTIDE SEQUENCE [LARGE SCALE GENOMIC DNA]</scope>
    <source>
        <strain evidence="5 6">UWS3</strain>
    </source>
</reference>
<protein>
    <submittedName>
        <fullName evidence="5">PmbA protein</fullName>
    </submittedName>
</protein>
<comment type="similarity">
    <text evidence="1">Belongs to the peptidase U62 family.</text>
</comment>